<organism evidence="3">
    <name type="scientific">Wolbachia endosymbiont of Armadillidium arcangelii</name>
    <dbReference type="NCBI Taxonomy" id="3158571"/>
    <lineage>
        <taxon>Bacteria</taxon>
        <taxon>Pseudomonadati</taxon>
        <taxon>Pseudomonadota</taxon>
        <taxon>Alphaproteobacteria</taxon>
        <taxon>Rickettsiales</taxon>
        <taxon>Anaplasmataceae</taxon>
        <taxon>Wolbachieae</taxon>
        <taxon>Wolbachia</taxon>
    </lineage>
</organism>
<dbReference type="RefSeq" id="WP_349967853.1">
    <property type="nucleotide sequence ID" value="NZ_CP157942.1"/>
</dbReference>
<evidence type="ECO:0000313" key="3">
    <source>
        <dbReference type="EMBL" id="XBS67299.1"/>
    </source>
</evidence>
<evidence type="ECO:0000256" key="2">
    <source>
        <dbReference type="SAM" id="Phobius"/>
    </source>
</evidence>
<name>A0AAU7Q2D8_9RICK</name>
<evidence type="ECO:0000256" key="1">
    <source>
        <dbReference type="SAM" id="MobiDB-lite"/>
    </source>
</evidence>
<feature type="region of interest" description="Disordered" evidence="1">
    <location>
        <begin position="399"/>
        <end position="443"/>
    </location>
</feature>
<protein>
    <submittedName>
        <fullName evidence="3">Uncharacterized protein</fullName>
    </submittedName>
</protein>
<feature type="transmembrane region" description="Helical" evidence="2">
    <location>
        <begin position="63"/>
        <end position="90"/>
    </location>
</feature>
<keyword evidence="2" id="KW-1133">Transmembrane helix</keyword>
<keyword evidence="2" id="KW-0812">Transmembrane</keyword>
<proteinExistence type="predicted"/>
<sequence>MVTDTKDPFKDYFDFLGFRKLSDQPSRVLSSIRKYSGTISIASTIATLIAFTAFSIQSVTVSIAGFAFTPAPLAFIPLTVFLLTAIINFINTQKIKENEIDKKIGNYQVDEQYSQIAQEAKKIEIVTNLDKRGEKLSIVLPISKTQREILEDIETENRNRILLFTGSYVFGAIIVVSATSQSINAPIILIALLVAILLCIISTLSNLISNSVDHENHTIRKHSSLGLLFPYWSGKGMVVSVVENKLGKRENELISLMEKLLSPFCNSFDSNLKKACDLLDNSLLKPANINIKETLDSIGKDLKALLDKLEKDIKKNVDEVKTTASKEITACLKDISESVDVLCKEVSKDVKDKLSEVDVEKVMSLVNNLSNLAETLEDRISRLKPGARMGLSGAVFVDERLPNAPNNPNPQQNGQGSSSRSNANGSANKEMQTSTNESADQEIQTQLLEEHNQPHEPDNEDNTDQLVDEEKELQEQMAVLEKQDRIRQQKKDLFERKRTDEWKEKINGKPSDFLYYLLESIKLEEKDNKVEATLRNFDNKIIIHWKNGSQTTCHIKKRGDLQIESSATMFIDPNVQAAFEVACAR</sequence>
<feature type="compositionally biased region" description="Low complexity" evidence="1">
    <location>
        <begin position="403"/>
        <end position="428"/>
    </location>
</feature>
<dbReference type="AlphaFoldDB" id="A0AAU7Q2D8"/>
<accession>A0AAU7Q2D8</accession>
<keyword evidence="2" id="KW-0472">Membrane</keyword>
<gene>
    <name evidence="3" type="ORF">ABLO99_01005</name>
</gene>
<feature type="transmembrane region" description="Helical" evidence="2">
    <location>
        <begin position="35"/>
        <end position="57"/>
    </location>
</feature>
<feature type="transmembrane region" description="Helical" evidence="2">
    <location>
        <begin position="161"/>
        <end position="179"/>
    </location>
</feature>
<feature type="transmembrane region" description="Helical" evidence="2">
    <location>
        <begin position="185"/>
        <end position="208"/>
    </location>
</feature>
<feature type="compositionally biased region" description="Polar residues" evidence="1">
    <location>
        <begin position="429"/>
        <end position="443"/>
    </location>
</feature>
<dbReference type="EMBL" id="CP157942">
    <property type="protein sequence ID" value="XBS67299.1"/>
    <property type="molecule type" value="Genomic_DNA"/>
</dbReference>
<reference evidence="3" key="1">
    <citation type="submission" date="2024-06" db="EMBL/GenBank/DDBJ databases">
        <authorList>
            <person name="Dussert Y."/>
            <person name="Peccoud J."/>
            <person name="Pigeault R."/>
        </authorList>
    </citation>
    <scope>NUCLEOTIDE SEQUENCE</scope>
    <source>
        <strain evidence="3">WArc</strain>
    </source>
</reference>